<feature type="compositionally biased region" description="Acidic residues" evidence="2">
    <location>
        <begin position="588"/>
        <end position="622"/>
    </location>
</feature>
<name>A0A6H5IKQ8_9HYME</name>
<dbReference type="Proteomes" id="UP000479190">
    <property type="component" value="Unassembled WGS sequence"/>
</dbReference>
<organism evidence="4 5">
    <name type="scientific">Trichogramma brassicae</name>
    <dbReference type="NCBI Taxonomy" id="86971"/>
    <lineage>
        <taxon>Eukaryota</taxon>
        <taxon>Metazoa</taxon>
        <taxon>Ecdysozoa</taxon>
        <taxon>Arthropoda</taxon>
        <taxon>Hexapoda</taxon>
        <taxon>Insecta</taxon>
        <taxon>Pterygota</taxon>
        <taxon>Neoptera</taxon>
        <taxon>Endopterygota</taxon>
        <taxon>Hymenoptera</taxon>
        <taxon>Apocrita</taxon>
        <taxon>Proctotrupomorpha</taxon>
        <taxon>Chalcidoidea</taxon>
        <taxon>Trichogrammatidae</taxon>
        <taxon>Trichogramma</taxon>
    </lineage>
</organism>
<dbReference type="InterPro" id="IPR005612">
    <property type="entry name" value="CCAAT-binding_factor"/>
</dbReference>
<evidence type="ECO:0000256" key="2">
    <source>
        <dbReference type="SAM" id="MobiDB-lite"/>
    </source>
</evidence>
<feature type="region of interest" description="Disordered" evidence="2">
    <location>
        <begin position="667"/>
        <end position="738"/>
    </location>
</feature>
<evidence type="ECO:0000256" key="1">
    <source>
        <dbReference type="ARBA" id="ARBA00007797"/>
    </source>
</evidence>
<feature type="compositionally biased region" description="Basic residues" evidence="2">
    <location>
        <begin position="700"/>
        <end position="710"/>
    </location>
</feature>
<dbReference type="Gene3D" id="1.25.10.10">
    <property type="entry name" value="Leucine-rich Repeat Variant"/>
    <property type="match status" value="1"/>
</dbReference>
<evidence type="ECO:0000313" key="5">
    <source>
        <dbReference type="Proteomes" id="UP000479190"/>
    </source>
</evidence>
<gene>
    <name evidence="4" type="ORF">TBRA_LOCUS7259</name>
</gene>
<sequence length="738" mass="83238">MSELLMGNSEQRDKLLSILINKVGDPGSKVASKAVFCLSKLCRKLPDMKIVVLHEVEKLLFRPNIAPRAQYFAICLLTQFLLKPEDTEVATILIEVYFAFFKACLKKGEPDSRMMAAILSGVNRAYRHADNSSEKLNEHINSVYKVVHIGSFNVSLNALCLLFQVTGKDPKLSGRFYSAFYKKLLDPAIGTAAKKSVFLNLLYRVMRNDESIPRIQAFIKRILQVSLHFSANMICAILYVISQTLKAKKLTKNSLFKLKKTVKKENEIVLDDTVDKDEVQEVEDDQETEEAEESIMLSNVICEPVENKTEEVKPETEMDVKPEMRATHYDPMARNPLHCGVEFTFFCELLALKQHFHPSVALFAKTILEGSTINYTGDPLEDLTLIRFLDRYVFKNPKKLEEKKVSRKNDPLAMRSGYTPTGIRTLPVGCPAYLNERNDRIPVDEQYLHKYLNERKQFKGLKMKKEDDEENDDDDDDDNSSVNSDDFNAMLDEMASKGKKSDDLDDLDFASDYKPARKGAKGKNDESEDEDDDDDEGDSEAEDDDDVDEDDELLSGDSDMDELYEGQQEASDDEAGAGAFKGMNLDDLGSDDELGSLDDLNLDELDDDFSDMEFNDDDDDDESGKRKKKQGNKKVAKKMKGSGDSEFVDAEEFAEMLEQQGQKKFKYGASRSLSDRDGASAGQLDWETARNQKLQGYGRKGPKKGGKKPGFKPQHQKGGGNRPGKSVNNKKKTKKNKK</sequence>
<dbReference type="SUPFAM" id="SSF48371">
    <property type="entry name" value="ARM repeat"/>
    <property type="match status" value="1"/>
</dbReference>
<dbReference type="OrthoDB" id="28947at2759"/>
<feature type="region of interest" description="Disordered" evidence="2">
    <location>
        <begin position="461"/>
        <end position="647"/>
    </location>
</feature>
<feature type="compositionally biased region" description="Acidic residues" evidence="2">
    <location>
        <begin position="467"/>
        <end position="479"/>
    </location>
</feature>
<comment type="similarity">
    <text evidence="1">Belongs to the CBF/MAK21 family.</text>
</comment>
<dbReference type="GO" id="GO:0005634">
    <property type="term" value="C:nucleus"/>
    <property type="evidence" value="ECO:0007669"/>
    <property type="project" value="UniProtKB-ARBA"/>
</dbReference>
<evidence type="ECO:0000259" key="3">
    <source>
        <dbReference type="Pfam" id="PF03914"/>
    </source>
</evidence>
<dbReference type="InterPro" id="IPR016024">
    <property type="entry name" value="ARM-type_fold"/>
</dbReference>
<feature type="compositionally biased region" description="Acidic residues" evidence="2">
    <location>
        <begin position="526"/>
        <end position="575"/>
    </location>
</feature>
<evidence type="ECO:0000313" key="4">
    <source>
        <dbReference type="EMBL" id="CAB0035361.1"/>
    </source>
</evidence>
<accession>A0A6H5IKQ8</accession>
<dbReference type="InterPro" id="IPR011989">
    <property type="entry name" value="ARM-like"/>
</dbReference>
<dbReference type="PANTHER" id="PTHR12048">
    <property type="entry name" value="CCAAT-BINDING FACTOR-RELATED"/>
    <property type="match status" value="1"/>
</dbReference>
<feature type="compositionally biased region" description="Basic residues" evidence="2">
    <location>
        <begin position="625"/>
        <end position="640"/>
    </location>
</feature>
<dbReference type="PANTHER" id="PTHR12048:SF0">
    <property type="entry name" value="CCAAT_ENHANCER-BINDING PROTEIN ZETA"/>
    <property type="match status" value="1"/>
</dbReference>
<keyword evidence="5" id="KW-1185">Reference proteome</keyword>
<dbReference type="EMBL" id="CADCXV010000781">
    <property type="protein sequence ID" value="CAB0035361.1"/>
    <property type="molecule type" value="Genomic_DNA"/>
</dbReference>
<dbReference type="Pfam" id="PF03914">
    <property type="entry name" value="CBF"/>
    <property type="match status" value="1"/>
</dbReference>
<protein>
    <recommendedName>
        <fullName evidence="3">CCAAT-binding factor domain-containing protein</fullName>
    </recommendedName>
</protein>
<dbReference type="InterPro" id="IPR040155">
    <property type="entry name" value="CEBPZ/Mak21-like"/>
</dbReference>
<proteinExistence type="inferred from homology"/>
<reference evidence="4 5" key="1">
    <citation type="submission" date="2020-02" db="EMBL/GenBank/DDBJ databases">
        <authorList>
            <person name="Ferguson B K."/>
        </authorList>
    </citation>
    <scope>NUCLEOTIDE SEQUENCE [LARGE SCALE GENOMIC DNA]</scope>
</reference>
<dbReference type="AlphaFoldDB" id="A0A6H5IKQ8"/>
<feature type="compositionally biased region" description="Basic residues" evidence="2">
    <location>
        <begin position="728"/>
        <end position="738"/>
    </location>
</feature>
<feature type="domain" description="CCAAT-binding factor" evidence="3">
    <location>
        <begin position="155"/>
        <end position="364"/>
    </location>
</feature>